<reference evidence="2" key="1">
    <citation type="submission" date="2016-06" db="EMBL/GenBank/DDBJ databases">
        <authorList>
            <person name="Varghese N."/>
        </authorList>
    </citation>
    <scope>NUCLEOTIDE SEQUENCE [LARGE SCALE GENOMIC DNA]</scope>
    <source>
        <strain evidence="2">DSM 43171</strain>
    </source>
</reference>
<proteinExistence type="predicted"/>
<accession>A0A1C5I6F4</accession>
<dbReference type="STRING" id="47864.GA0070560_108133"/>
<dbReference type="RefSeq" id="WP_139131492.1">
    <property type="nucleotide sequence ID" value="NZ_FMDN01000008.1"/>
</dbReference>
<gene>
    <name evidence="1" type="ORF">GA0070560_108133</name>
</gene>
<evidence type="ECO:0008006" key="3">
    <source>
        <dbReference type="Google" id="ProtNLM"/>
    </source>
</evidence>
<dbReference type="AlphaFoldDB" id="A0A1C5I6F4"/>
<dbReference type="Gene3D" id="3.40.50.300">
    <property type="entry name" value="P-loop containing nucleotide triphosphate hydrolases"/>
    <property type="match status" value="1"/>
</dbReference>
<name>A0A1C5I6F4_9ACTN</name>
<dbReference type="Proteomes" id="UP000199408">
    <property type="component" value="Unassembled WGS sequence"/>
</dbReference>
<sequence>MSNSLRVRARAHTGAVGLTAPADDLTGLTPLLRPFVDLTADDEAASCRPSVRVAREVPSGPGWRRVVAVSAYEPDRVLWVHDDRQAITVVGQAGDWRVQHLLRSVRHLLRWQAYAAGDLLLHGGLVTVGGRGIGFVGGKRSGKTSSILSALLAGGAAFISNDDLTVVEGPESGLLGYGSPRTVNIRTDSLLALAHSYPVLANLVADARHPTNAFEGRHRTVESINAGSDRLPGSLWVRVAELATTIGVDLRATAPVDVLVFPTFTDHGGPELSRLGREAAAGILAEHVERQGTRYDPFLADWFPHTDVARRARLIDRLLDTVPCYRLRQDMRRLPEATAVLLQEIDARAVPE</sequence>
<keyword evidence="2" id="KW-1185">Reference proteome</keyword>
<dbReference type="InterPro" id="IPR027417">
    <property type="entry name" value="P-loop_NTPase"/>
</dbReference>
<protein>
    <recommendedName>
        <fullName evidence="3">HprK-related kinase B</fullName>
    </recommendedName>
</protein>
<evidence type="ECO:0000313" key="1">
    <source>
        <dbReference type="EMBL" id="SCG54022.1"/>
    </source>
</evidence>
<organism evidence="1 2">
    <name type="scientific">Micromonospora halophytica</name>
    <dbReference type="NCBI Taxonomy" id="47864"/>
    <lineage>
        <taxon>Bacteria</taxon>
        <taxon>Bacillati</taxon>
        <taxon>Actinomycetota</taxon>
        <taxon>Actinomycetes</taxon>
        <taxon>Micromonosporales</taxon>
        <taxon>Micromonosporaceae</taxon>
        <taxon>Micromonospora</taxon>
    </lineage>
</organism>
<dbReference type="EMBL" id="FMDN01000008">
    <property type="protein sequence ID" value="SCG54022.1"/>
    <property type="molecule type" value="Genomic_DNA"/>
</dbReference>
<evidence type="ECO:0000313" key="2">
    <source>
        <dbReference type="Proteomes" id="UP000199408"/>
    </source>
</evidence>
<dbReference type="OrthoDB" id="3348400at2"/>